<keyword evidence="3" id="KW-0804">Transcription</keyword>
<dbReference type="PANTHER" id="PTHR44688">
    <property type="entry name" value="DNA-BINDING TRANSCRIPTIONAL ACTIVATOR DEVR_DOSR"/>
    <property type="match status" value="1"/>
</dbReference>
<reference evidence="5 6" key="1">
    <citation type="submission" date="2024-09" db="EMBL/GenBank/DDBJ databases">
        <authorList>
            <person name="Sun Q."/>
            <person name="Mori K."/>
        </authorList>
    </citation>
    <scope>NUCLEOTIDE SEQUENCE [LARGE SCALE GENOMIC DNA]</scope>
    <source>
        <strain evidence="5 6">CECT 7955</strain>
    </source>
</reference>
<dbReference type="SMART" id="SM00421">
    <property type="entry name" value="HTH_LUXR"/>
    <property type="match status" value="1"/>
</dbReference>
<dbReference type="Proteomes" id="UP001589607">
    <property type="component" value="Unassembled WGS sequence"/>
</dbReference>
<dbReference type="PANTHER" id="PTHR44688:SF16">
    <property type="entry name" value="DNA-BINDING TRANSCRIPTIONAL ACTIVATOR DEVR_DOSR"/>
    <property type="match status" value="1"/>
</dbReference>
<evidence type="ECO:0000256" key="2">
    <source>
        <dbReference type="ARBA" id="ARBA00023125"/>
    </source>
</evidence>
<evidence type="ECO:0000256" key="1">
    <source>
        <dbReference type="ARBA" id="ARBA00023015"/>
    </source>
</evidence>
<organism evidence="5 6">
    <name type="scientific">Flavobacterium jumunjinense</name>
    <dbReference type="NCBI Taxonomy" id="998845"/>
    <lineage>
        <taxon>Bacteria</taxon>
        <taxon>Pseudomonadati</taxon>
        <taxon>Bacteroidota</taxon>
        <taxon>Flavobacteriia</taxon>
        <taxon>Flavobacteriales</taxon>
        <taxon>Flavobacteriaceae</taxon>
        <taxon>Flavobacterium</taxon>
    </lineage>
</organism>
<feature type="domain" description="HTH luxR-type" evidence="4">
    <location>
        <begin position="185"/>
        <end position="250"/>
    </location>
</feature>
<dbReference type="InterPro" id="IPR016032">
    <property type="entry name" value="Sig_transdc_resp-reg_C-effctor"/>
</dbReference>
<keyword evidence="6" id="KW-1185">Reference proteome</keyword>
<dbReference type="CDD" id="cd06170">
    <property type="entry name" value="LuxR_C_like"/>
    <property type="match status" value="1"/>
</dbReference>
<dbReference type="RefSeq" id="WP_236455254.1">
    <property type="nucleotide sequence ID" value="NZ_CBCSGE010000004.1"/>
</dbReference>
<dbReference type="EMBL" id="JBHMEY010000060">
    <property type="protein sequence ID" value="MFB9097658.1"/>
    <property type="molecule type" value="Genomic_DNA"/>
</dbReference>
<dbReference type="InterPro" id="IPR036388">
    <property type="entry name" value="WH-like_DNA-bd_sf"/>
</dbReference>
<keyword evidence="2" id="KW-0238">DNA-binding</keyword>
<dbReference type="Pfam" id="PF00196">
    <property type="entry name" value="GerE"/>
    <property type="match status" value="1"/>
</dbReference>
<accession>A0ABV5GQJ8</accession>
<gene>
    <name evidence="5" type="ORF">ACFFVF_14140</name>
</gene>
<sequence>MEEAFNNYYQTIQKQIFDESLLDYSIFENQIPFLNQMATIKNSGLSVFDFHKKEHIYNSYNFNDLFGYDLNKIENEGTEYYNSRIHPDDMLTLLQNGTSLLNYYYTLPEIERKDYKLQNDYRILNGNNEYIRIIEQHLVLELDAKGNIWLALSVIDVSPNQTYSNGVISQLVNVKTGQTENVNEVSTNKILLSKREEEILSFVKKGFLSKEISDNLSISIHTVNTHRQNILKKLNANNSFEAIEYAMKHNLA</sequence>
<name>A0ABV5GQJ8_9FLAO</name>
<dbReference type="PROSITE" id="PS00622">
    <property type="entry name" value="HTH_LUXR_1"/>
    <property type="match status" value="1"/>
</dbReference>
<evidence type="ECO:0000313" key="5">
    <source>
        <dbReference type="EMBL" id="MFB9097658.1"/>
    </source>
</evidence>
<dbReference type="PROSITE" id="PS50043">
    <property type="entry name" value="HTH_LUXR_2"/>
    <property type="match status" value="1"/>
</dbReference>
<evidence type="ECO:0000259" key="4">
    <source>
        <dbReference type="PROSITE" id="PS50043"/>
    </source>
</evidence>
<dbReference type="SUPFAM" id="SSF46894">
    <property type="entry name" value="C-terminal effector domain of the bipartite response regulators"/>
    <property type="match status" value="1"/>
</dbReference>
<evidence type="ECO:0000256" key="3">
    <source>
        <dbReference type="ARBA" id="ARBA00023163"/>
    </source>
</evidence>
<dbReference type="Gene3D" id="1.10.10.10">
    <property type="entry name" value="Winged helix-like DNA-binding domain superfamily/Winged helix DNA-binding domain"/>
    <property type="match status" value="1"/>
</dbReference>
<dbReference type="InterPro" id="IPR000792">
    <property type="entry name" value="Tscrpt_reg_LuxR_C"/>
</dbReference>
<evidence type="ECO:0000313" key="6">
    <source>
        <dbReference type="Proteomes" id="UP001589607"/>
    </source>
</evidence>
<comment type="caution">
    <text evidence="5">The sequence shown here is derived from an EMBL/GenBank/DDBJ whole genome shotgun (WGS) entry which is preliminary data.</text>
</comment>
<proteinExistence type="predicted"/>
<dbReference type="Gene3D" id="3.30.450.20">
    <property type="entry name" value="PAS domain"/>
    <property type="match status" value="1"/>
</dbReference>
<dbReference type="PRINTS" id="PR00038">
    <property type="entry name" value="HTHLUXR"/>
</dbReference>
<keyword evidence="1" id="KW-0805">Transcription regulation</keyword>
<protein>
    <submittedName>
        <fullName evidence="5">LuxR C-terminal-related transcriptional regulator</fullName>
    </submittedName>
</protein>